<dbReference type="Proteomes" id="UP001589610">
    <property type="component" value="Unassembled WGS sequence"/>
</dbReference>
<protein>
    <submittedName>
        <fullName evidence="1">Uncharacterized protein</fullName>
    </submittedName>
</protein>
<dbReference type="RefSeq" id="WP_344747822.1">
    <property type="nucleotide sequence ID" value="NZ_BAAAWW010000139.1"/>
</dbReference>
<gene>
    <name evidence="1" type="ORF">ACFFRH_27750</name>
</gene>
<name>A0ABV5TM06_9ACTN</name>
<evidence type="ECO:0000313" key="1">
    <source>
        <dbReference type="EMBL" id="MFB9679291.1"/>
    </source>
</evidence>
<accession>A0ABV5TM06</accession>
<dbReference type="EMBL" id="JBHMBS010000015">
    <property type="protein sequence ID" value="MFB9679291.1"/>
    <property type="molecule type" value="Genomic_DNA"/>
</dbReference>
<organism evidence="1 2">
    <name type="scientific">Streptosporangium vulgare</name>
    <dbReference type="NCBI Taxonomy" id="46190"/>
    <lineage>
        <taxon>Bacteria</taxon>
        <taxon>Bacillati</taxon>
        <taxon>Actinomycetota</taxon>
        <taxon>Actinomycetes</taxon>
        <taxon>Streptosporangiales</taxon>
        <taxon>Streptosporangiaceae</taxon>
        <taxon>Streptosporangium</taxon>
    </lineage>
</organism>
<proteinExistence type="predicted"/>
<comment type="caution">
    <text evidence="1">The sequence shown here is derived from an EMBL/GenBank/DDBJ whole genome shotgun (WGS) entry which is preliminary data.</text>
</comment>
<keyword evidence="2" id="KW-1185">Reference proteome</keyword>
<reference evidence="1 2" key="1">
    <citation type="submission" date="2024-09" db="EMBL/GenBank/DDBJ databases">
        <authorList>
            <person name="Sun Q."/>
            <person name="Mori K."/>
        </authorList>
    </citation>
    <scope>NUCLEOTIDE SEQUENCE [LARGE SCALE GENOMIC DNA]</scope>
    <source>
        <strain evidence="1 2">JCM 3028</strain>
    </source>
</reference>
<evidence type="ECO:0000313" key="2">
    <source>
        <dbReference type="Proteomes" id="UP001589610"/>
    </source>
</evidence>
<sequence length="52" mass="5636">MTTSKPSAERITAPTREGMFLPWLTTVIGVTWQLPLFDEQVWEGCGEGGPGG</sequence>